<dbReference type="CDD" id="cd10719">
    <property type="entry name" value="DnaJ_zf"/>
    <property type="match status" value="1"/>
</dbReference>
<evidence type="ECO:0000313" key="3">
    <source>
        <dbReference type="Proteomes" id="UP001044222"/>
    </source>
</evidence>
<dbReference type="InterPro" id="IPR052789">
    <property type="entry name" value="SSUH2_homolog"/>
</dbReference>
<dbReference type="GO" id="GO:0031072">
    <property type="term" value="F:heat shock protein binding"/>
    <property type="evidence" value="ECO:0007669"/>
    <property type="project" value="InterPro"/>
</dbReference>
<evidence type="ECO:0000256" key="1">
    <source>
        <dbReference type="SAM" id="MobiDB-lite"/>
    </source>
</evidence>
<keyword evidence="3" id="KW-1185">Reference proteome</keyword>
<dbReference type="PANTHER" id="PTHR48465:SF1">
    <property type="entry name" value="PROTEIN SSUH2 HOMOLOG"/>
    <property type="match status" value="1"/>
</dbReference>
<dbReference type="SUPFAM" id="SSF57938">
    <property type="entry name" value="DnaJ/Hsp40 cysteine-rich domain"/>
    <property type="match status" value="1"/>
</dbReference>
<gene>
    <name evidence="2" type="ORF">ANANG_G00256810</name>
</gene>
<dbReference type="AlphaFoldDB" id="A0A9D3RR17"/>
<sequence length="371" mass="42513">MDERNYLGDLGDSDSNIPEEGPTAPPPGWLEDVTGYDQNHGDEDGTDKLYPPPPDYAPVSENDRNLQVPTVSVPVVSEDVAREALMEFVERKWTYRSKPARDMTFTDLKPFTVYRYRLETYTESRSSTWEFEPYTNQFVDGPQYGASPLPWDVPVEVPPMYTNVCLKVRVPHSSVVKVCHQCHGRGKVKCNHCRGKGETRCMSCHGTGRKSKKRCSFCRGSGRRRCSYCSGKGHKTCKSCLGHRNLLHFIQLTVKWKNHVFEFVPDRIPEFPIKKFDKVSGDAFFVEESIVVYPVMGFPDLDICNMSQKMIEEHLGKFSTVSRILHQCQSIELVPLTRVFYTYKGKDFNYFVYGIENKVYTPKYPSSCSIL</sequence>
<organism evidence="2 3">
    <name type="scientific">Anguilla anguilla</name>
    <name type="common">European freshwater eel</name>
    <name type="synonym">Muraena anguilla</name>
    <dbReference type="NCBI Taxonomy" id="7936"/>
    <lineage>
        <taxon>Eukaryota</taxon>
        <taxon>Metazoa</taxon>
        <taxon>Chordata</taxon>
        <taxon>Craniata</taxon>
        <taxon>Vertebrata</taxon>
        <taxon>Euteleostomi</taxon>
        <taxon>Actinopterygii</taxon>
        <taxon>Neopterygii</taxon>
        <taxon>Teleostei</taxon>
        <taxon>Anguilliformes</taxon>
        <taxon>Anguillidae</taxon>
        <taxon>Anguilla</taxon>
    </lineage>
</organism>
<evidence type="ECO:0008006" key="4">
    <source>
        <dbReference type="Google" id="ProtNLM"/>
    </source>
</evidence>
<dbReference type="PANTHER" id="PTHR48465">
    <property type="entry name" value="PROTEIN SSUH2 HOMOLOG"/>
    <property type="match status" value="1"/>
</dbReference>
<name>A0A9D3RR17_ANGAN</name>
<dbReference type="Proteomes" id="UP001044222">
    <property type="component" value="Chromosome 14"/>
</dbReference>
<dbReference type="InterPro" id="IPR001305">
    <property type="entry name" value="HSP_DnaJ_Cys-rich_dom"/>
</dbReference>
<protein>
    <recommendedName>
        <fullName evidence="4">Protein SSUH2 homolog</fullName>
    </recommendedName>
</protein>
<evidence type="ECO:0000313" key="2">
    <source>
        <dbReference type="EMBL" id="KAG5836577.1"/>
    </source>
</evidence>
<dbReference type="Gene3D" id="6.20.20.10">
    <property type="match status" value="1"/>
</dbReference>
<feature type="region of interest" description="Disordered" evidence="1">
    <location>
        <begin position="1"/>
        <end position="65"/>
    </location>
</feature>
<comment type="caution">
    <text evidence="2">The sequence shown here is derived from an EMBL/GenBank/DDBJ whole genome shotgun (WGS) entry which is preliminary data.</text>
</comment>
<accession>A0A9D3RR17</accession>
<proteinExistence type="predicted"/>
<reference evidence="2" key="1">
    <citation type="submission" date="2021-01" db="EMBL/GenBank/DDBJ databases">
        <title>A chromosome-scale assembly of European eel, Anguilla anguilla.</title>
        <authorList>
            <person name="Henkel C."/>
            <person name="Jong-Raadsen S.A."/>
            <person name="Dufour S."/>
            <person name="Weltzien F.-A."/>
            <person name="Palstra A.P."/>
            <person name="Pelster B."/>
            <person name="Spaink H.P."/>
            <person name="Van Den Thillart G.E."/>
            <person name="Jansen H."/>
            <person name="Zahm M."/>
            <person name="Klopp C."/>
            <person name="Cedric C."/>
            <person name="Louis A."/>
            <person name="Berthelot C."/>
            <person name="Parey E."/>
            <person name="Roest Crollius H."/>
            <person name="Montfort J."/>
            <person name="Robinson-Rechavi M."/>
            <person name="Bucao C."/>
            <person name="Bouchez O."/>
            <person name="Gislard M."/>
            <person name="Lluch J."/>
            <person name="Milhes M."/>
            <person name="Lampietro C."/>
            <person name="Lopez Roques C."/>
            <person name="Donnadieu C."/>
            <person name="Braasch I."/>
            <person name="Desvignes T."/>
            <person name="Postlethwait J."/>
            <person name="Bobe J."/>
            <person name="Guiguen Y."/>
            <person name="Dirks R."/>
        </authorList>
    </citation>
    <scope>NUCLEOTIDE SEQUENCE</scope>
    <source>
        <strain evidence="2">Tag_6206</strain>
        <tissue evidence="2">Liver</tissue>
    </source>
</reference>
<dbReference type="EMBL" id="JAFIRN010000014">
    <property type="protein sequence ID" value="KAG5836577.1"/>
    <property type="molecule type" value="Genomic_DNA"/>
</dbReference>
<dbReference type="GO" id="GO:0051082">
    <property type="term" value="F:unfolded protein binding"/>
    <property type="evidence" value="ECO:0007669"/>
    <property type="project" value="InterPro"/>
</dbReference>
<dbReference type="InterPro" id="IPR036410">
    <property type="entry name" value="HSP_DnaJ_Cys-rich_dom_sf"/>
</dbReference>